<proteinExistence type="predicted"/>
<evidence type="ECO:0000313" key="2">
    <source>
        <dbReference type="EMBL" id="MBP2066985.1"/>
    </source>
</evidence>
<organism evidence="1">
    <name type="scientific">Streptomyces iranensis</name>
    <dbReference type="NCBI Taxonomy" id="576784"/>
    <lineage>
        <taxon>Bacteria</taxon>
        <taxon>Bacillati</taxon>
        <taxon>Actinomycetota</taxon>
        <taxon>Actinomycetes</taxon>
        <taxon>Kitasatosporales</taxon>
        <taxon>Streptomycetaceae</taxon>
        <taxon>Streptomyces</taxon>
        <taxon>Streptomyces violaceusniger group</taxon>
    </lineage>
</organism>
<dbReference type="HOGENOM" id="CLU_3398750_0_0_11"/>
<sequence>MTEEPKTSVQVMSRYATEPATGVARKTGRKA</sequence>
<evidence type="ECO:0000313" key="1">
    <source>
        <dbReference type="EMBL" id="CDR02434.1"/>
    </source>
</evidence>
<accession>A0A060ZCM7</accession>
<dbReference type="Proteomes" id="UP000756710">
    <property type="component" value="Unassembled WGS sequence"/>
</dbReference>
<evidence type="ECO:0000313" key="3">
    <source>
        <dbReference type="Proteomes" id="UP000756710"/>
    </source>
</evidence>
<dbReference type="PATRIC" id="fig|576784.4.peg.661"/>
<keyword evidence="3" id="KW-1185">Reference proteome</keyword>
<protein>
    <submittedName>
        <fullName evidence="1">Uncharacterized protein</fullName>
    </submittedName>
</protein>
<name>A0A060ZCM7_9ACTN</name>
<dbReference type="EMBL" id="JAGGLR010000028">
    <property type="protein sequence ID" value="MBP2066985.1"/>
    <property type="molecule type" value="Genomic_DNA"/>
</dbReference>
<reference evidence="2 3" key="2">
    <citation type="submission" date="2021-03" db="EMBL/GenBank/DDBJ databases">
        <title>Genomic Encyclopedia of Type Strains, Phase IV (KMG-IV): sequencing the most valuable type-strain genomes for metagenomic binning, comparative biology and taxonomic classification.</title>
        <authorList>
            <person name="Goeker M."/>
        </authorList>
    </citation>
    <scope>NUCLEOTIDE SEQUENCE [LARGE SCALE GENOMIC DNA]</scope>
    <source>
        <strain evidence="2 3">DSM 41954</strain>
    </source>
</reference>
<gene>
    <name evidence="2" type="ORF">J2Z30_008051</name>
    <name evidence="1" type="ORF">SIRAN768</name>
</gene>
<dbReference type="EMBL" id="LK022848">
    <property type="protein sequence ID" value="CDR02434.1"/>
    <property type="molecule type" value="Genomic_DNA"/>
</dbReference>
<dbReference type="AlphaFoldDB" id="A0A060ZCM7"/>
<reference evidence="1" key="1">
    <citation type="submission" date="2014-05" db="EMBL/GenBank/DDBJ databases">
        <authorList>
            <person name="Horn Fabian"/>
        </authorList>
    </citation>
    <scope>NUCLEOTIDE SEQUENCE</scope>
</reference>